<protein>
    <submittedName>
        <fullName evidence="1">Uncharacterized protein</fullName>
    </submittedName>
</protein>
<accession>A0ABW2UU55</accession>
<sequence length="156" mass="18139">MHDTDDVSTSLMNISANFEGRVMNRIYPFHILCIYNSHEKQDYLKRYAKRVISGAKDDLRLFSHEQEGESFIISQTSYQQNQGIFSRIRTQARDDVFNRIATGITAYFLKKYTHLIQSSMSQHWVLRNPQLLNTSVQKIKVLLKENTFLAEETASG</sequence>
<reference evidence="2" key="1">
    <citation type="journal article" date="2019" name="Int. J. Syst. Evol. Microbiol.">
        <title>The Global Catalogue of Microorganisms (GCM) 10K type strain sequencing project: providing services to taxonomists for standard genome sequencing and annotation.</title>
        <authorList>
            <consortium name="The Broad Institute Genomics Platform"/>
            <consortium name="The Broad Institute Genome Sequencing Center for Infectious Disease"/>
            <person name="Wu L."/>
            <person name="Ma J."/>
        </authorList>
    </citation>
    <scope>NUCLEOTIDE SEQUENCE [LARGE SCALE GENOMIC DNA]</scope>
    <source>
        <strain evidence="2">JCM 30234</strain>
    </source>
</reference>
<dbReference type="RefSeq" id="WP_382357680.1">
    <property type="nucleotide sequence ID" value="NZ_JBHTGR010000005.1"/>
</dbReference>
<organism evidence="1 2">
    <name type="scientific">Lentibacillus kimchii</name>
    <dbReference type="NCBI Taxonomy" id="1542911"/>
    <lineage>
        <taxon>Bacteria</taxon>
        <taxon>Bacillati</taxon>
        <taxon>Bacillota</taxon>
        <taxon>Bacilli</taxon>
        <taxon>Bacillales</taxon>
        <taxon>Bacillaceae</taxon>
        <taxon>Lentibacillus</taxon>
    </lineage>
</organism>
<evidence type="ECO:0000313" key="2">
    <source>
        <dbReference type="Proteomes" id="UP001596620"/>
    </source>
</evidence>
<proteinExistence type="predicted"/>
<dbReference type="Proteomes" id="UP001596620">
    <property type="component" value="Unassembled WGS sequence"/>
</dbReference>
<gene>
    <name evidence="1" type="ORF">ACFQU8_02940</name>
</gene>
<keyword evidence="2" id="KW-1185">Reference proteome</keyword>
<comment type="caution">
    <text evidence="1">The sequence shown here is derived from an EMBL/GenBank/DDBJ whole genome shotgun (WGS) entry which is preliminary data.</text>
</comment>
<evidence type="ECO:0000313" key="1">
    <source>
        <dbReference type="EMBL" id="MFC7746196.1"/>
    </source>
</evidence>
<dbReference type="EMBL" id="JBHTGR010000005">
    <property type="protein sequence ID" value="MFC7746196.1"/>
    <property type="molecule type" value="Genomic_DNA"/>
</dbReference>
<name>A0ABW2UU55_9BACI</name>